<dbReference type="Gene3D" id="3.50.50.60">
    <property type="entry name" value="FAD/NAD(P)-binding domain"/>
    <property type="match status" value="1"/>
</dbReference>
<gene>
    <name evidence="1" type="ORF">Fmac_020498</name>
</gene>
<sequence>MLYLEPWCMPQLFASGIIVFYKDYYTKKAVTIIKGTVVVGFTSNSDREVKEVTLKDGSIDVKACEALFGDSNIPAFVLAFVCTHINELGVALNALIVNALVDICMKCRDMCCKVNF</sequence>
<dbReference type="AlphaFoldDB" id="A0ABD1LU66"/>
<evidence type="ECO:0000313" key="2">
    <source>
        <dbReference type="Proteomes" id="UP001603857"/>
    </source>
</evidence>
<reference evidence="1 2" key="1">
    <citation type="submission" date="2024-08" db="EMBL/GenBank/DDBJ databases">
        <title>Insights into the chromosomal genome structure of Flemingia macrophylla.</title>
        <authorList>
            <person name="Ding Y."/>
            <person name="Zhao Y."/>
            <person name="Bi W."/>
            <person name="Wu M."/>
            <person name="Zhao G."/>
            <person name="Gong Y."/>
            <person name="Li W."/>
            <person name="Zhang P."/>
        </authorList>
    </citation>
    <scope>NUCLEOTIDE SEQUENCE [LARGE SCALE GENOMIC DNA]</scope>
    <source>
        <strain evidence="1">DYQJB</strain>
        <tissue evidence="1">Leaf</tissue>
    </source>
</reference>
<keyword evidence="2" id="KW-1185">Reference proteome</keyword>
<proteinExistence type="predicted"/>
<organism evidence="1 2">
    <name type="scientific">Flemingia macrophylla</name>
    <dbReference type="NCBI Taxonomy" id="520843"/>
    <lineage>
        <taxon>Eukaryota</taxon>
        <taxon>Viridiplantae</taxon>
        <taxon>Streptophyta</taxon>
        <taxon>Embryophyta</taxon>
        <taxon>Tracheophyta</taxon>
        <taxon>Spermatophyta</taxon>
        <taxon>Magnoliopsida</taxon>
        <taxon>eudicotyledons</taxon>
        <taxon>Gunneridae</taxon>
        <taxon>Pentapetalae</taxon>
        <taxon>rosids</taxon>
        <taxon>fabids</taxon>
        <taxon>Fabales</taxon>
        <taxon>Fabaceae</taxon>
        <taxon>Papilionoideae</taxon>
        <taxon>50 kb inversion clade</taxon>
        <taxon>NPAAA clade</taxon>
        <taxon>indigoferoid/millettioid clade</taxon>
        <taxon>Phaseoleae</taxon>
        <taxon>Flemingia</taxon>
    </lineage>
</organism>
<dbReference type="EMBL" id="JBGMDY010000007">
    <property type="protein sequence ID" value="KAL2327071.1"/>
    <property type="molecule type" value="Genomic_DNA"/>
</dbReference>
<dbReference type="Proteomes" id="UP001603857">
    <property type="component" value="Unassembled WGS sequence"/>
</dbReference>
<accession>A0ABD1LU66</accession>
<protein>
    <submittedName>
        <fullName evidence="1">Uncharacterized protein</fullName>
    </submittedName>
</protein>
<name>A0ABD1LU66_9FABA</name>
<comment type="caution">
    <text evidence="1">The sequence shown here is derived from an EMBL/GenBank/DDBJ whole genome shotgun (WGS) entry which is preliminary data.</text>
</comment>
<dbReference type="InterPro" id="IPR036188">
    <property type="entry name" value="FAD/NAD-bd_sf"/>
</dbReference>
<evidence type="ECO:0000313" key="1">
    <source>
        <dbReference type="EMBL" id="KAL2327071.1"/>
    </source>
</evidence>